<keyword evidence="2" id="KW-1185">Reference proteome</keyword>
<accession>A0ABT7N8Z7</accession>
<dbReference type="Proteomes" id="UP001174908">
    <property type="component" value="Unassembled WGS sequence"/>
</dbReference>
<comment type="caution">
    <text evidence="1">The sequence shown here is derived from an EMBL/GenBank/DDBJ whole genome shotgun (WGS) entry which is preliminary data.</text>
</comment>
<name>A0ABT7N8Z7_9BURK</name>
<protein>
    <submittedName>
        <fullName evidence="1">Uncharacterized protein</fullName>
    </submittedName>
</protein>
<proteinExistence type="predicted"/>
<reference evidence="1" key="1">
    <citation type="submission" date="2023-06" db="EMBL/GenBank/DDBJ databases">
        <authorList>
            <person name="Jiang Y."/>
            <person name="Liu Q."/>
        </authorList>
    </citation>
    <scope>NUCLEOTIDE SEQUENCE</scope>
    <source>
        <strain evidence="1">CGMCC 1.12089</strain>
    </source>
</reference>
<sequence>MKLRKLLRLLPLSGFGRRRTEDRRAGEIRTAMLQMLRTHGRDYGIVRVAQKVQFADNLEALWYLRQDVMTALSDFDGESAARHQMRQINRMFKGRLPDALGPRDHRRLGA</sequence>
<evidence type="ECO:0000313" key="1">
    <source>
        <dbReference type="EMBL" id="MDM0044345.1"/>
    </source>
</evidence>
<dbReference type="RefSeq" id="WP_286659385.1">
    <property type="nucleotide sequence ID" value="NZ_JASZYV010000001.1"/>
</dbReference>
<dbReference type="EMBL" id="JASZYV010000001">
    <property type="protein sequence ID" value="MDM0044345.1"/>
    <property type="molecule type" value="Genomic_DNA"/>
</dbReference>
<evidence type="ECO:0000313" key="2">
    <source>
        <dbReference type="Proteomes" id="UP001174908"/>
    </source>
</evidence>
<organism evidence="1 2">
    <name type="scientific">Variovorax dokdonensis</name>
    <dbReference type="NCBI Taxonomy" id="344883"/>
    <lineage>
        <taxon>Bacteria</taxon>
        <taxon>Pseudomonadati</taxon>
        <taxon>Pseudomonadota</taxon>
        <taxon>Betaproteobacteria</taxon>
        <taxon>Burkholderiales</taxon>
        <taxon>Comamonadaceae</taxon>
        <taxon>Variovorax</taxon>
    </lineage>
</organism>
<gene>
    <name evidence="1" type="ORF">QTH91_07635</name>
</gene>